<evidence type="ECO:0000313" key="1">
    <source>
        <dbReference type="EMBL" id="CAH3187008.1"/>
    </source>
</evidence>
<proteinExistence type="predicted"/>
<evidence type="ECO:0000313" key="2">
    <source>
        <dbReference type="Proteomes" id="UP001159427"/>
    </source>
</evidence>
<reference evidence="1 2" key="1">
    <citation type="submission" date="2022-05" db="EMBL/GenBank/DDBJ databases">
        <authorList>
            <consortium name="Genoscope - CEA"/>
            <person name="William W."/>
        </authorList>
    </citation>
    <scope>NUCLEOTIDE SEQUENCE [LARGE SCALE GENOMIC DNA]</scope>
</reference>
<feature type="non-terminal residue" evidence="1">
    <location>
        <position position="167"/>
    </location>
</feature>
<accession>A0ABN8SB88</accession>
<keyword evidence="2" id="KW-1185">Reference proteome</keyword>
<name>A0ABN8SB88_9CNID</name>
<protein>
    <submittedName>
        <fullName evidence="1">Uncharacterized protein</fullName>
    </submittedName>
</protein>
<dbReference type="EMBL" id="CALNXI010002383">
    <property type="protein sequence ID" value="CAH3187008.1"/>
    <property type="molecule type" value="Genomic_DNA"/>
</dbReference>
<sequence length="167" mass="18887">MRQGMQDKPLFSQTDTSTQTLKVRSYRPVHLVGRKQYTLFWHTGLHRWTVQSDSCSLLLGFATRFVLTAAMEKGGHLTDGQVDQQRCLGGWSVTSGVVHLDVKKIIEQYSNNAGLITLNGLRTPEERQQRLRGIPTAYNYRLEAPVRDFKSQADASESYPGELKAFV</sequence>
<gene>
    <name evidence="1" type="ORF">PEVE_00017270</name>
</gene>
<comment type="caution">
    <text evidence="1">The sequence shown here is derived from an EMBL/GenBank/DDBJ whole genome shotgun (WGS) entry which is preliminary data.</text>
</comment>
<organism evidence="1 2">
    <name type="scientific">Porites evermanni</name>
    <dbReference type="NCBI Taxonomy" id="104178"/>
    <lineage>
        <taxon>Eukaryota</taxon>
        <taxon>Metazoa</taxon>
        <taxon>Cnidaria</taxon>
        <taxon>Anthozoa</taxon>
        <taxon>Hexacorallia</taxon>
        <taxon>Scleractinia</taxon>
        <taxon>Fungiina</taxon>
        <taxon>Poritidae</taxon>
        <taxon>Porites</taxon>
    </lineage>
</organism>
<dbReference type="Proteomes" id="UP001159427">
    <property type="component" value="Unassembled WGS sequence"/>
</dbReference>